<protein>
    <submittedName>
        <fullName evidence="2">TSP1 domain-containing protein TSP12 related protein</fullName>
    </submittedName>
</protein>
<feature type="region of interest" description="Disordered" evidence="1">
    <location>
        <begin position="924"/>
        <end position="967"/>
    </location>
</feature>
<feature type="compositionally biased region" description="Basic and acidic residues" evidence="1">
    <location>
        <begin position="1179"/>
        <end position="1243"/>
    </location>
</feature>
<dbReference type="InterPro" id="IPR000884">
    <property type="entry name" value="TSP1_rpt"/>
</dbReference>
<comment type="caution">
    <text evidence="2">The sequence shown here is derived from an EMBL/GenBank/DDBJ whole genome shotgun (WGS) entry which is preliminary data.</text>
</comment>
<feature type="compositionally biased region" description="Basic and acidic residues" evidence="1">
    <location>
        <begin position="1150"/>
        <end position="1172"/>
    </location>
</feature>
<feature type="compositionally biased region" description="Polar residues" evidence="1">
    <location>
        <begin position="1055"/>
        <end position="1065"/>
    </location>
</feature>
<feature type="compositionally biased region" description="Basic and acidic residues" evidence="1">
    <location>
        <begin position="123"/>
        <end position="133"/>
    </location>
</feature>
<name>A0A1D3D9A7_9EIME</name>
<dbReference type="SMART" id="SM00209">
    <property type="entry name" value="TSP1"/>
    <property type="match status" value="1"/>
</dbReference>
<feature type="compositionally biased region" description="Polar residues" evidence="1">
    <location>
        <begin position="241"/>
        <end position="261"/>
    </location>
</feature>
<feature type="compositionally biased region" description="Basic and acidic residues" evidence="1">
    <location>
        <begin position="935"/>
        <end position="956"/>
    </location>
</feature>
<evidence type="ECO:0000313" key="3">
    <source>
        <dbReference type="Proteomes" id="UP000095192"/>
    </source>
</evidence>
<feature type="region of interest" description="Disordered" evidence="1">
    <location>
        <begin position="1036"/>
        <end position="1308"/>
    </location>
</feature>
<dbReference type="VEuPathDB" id="ToxoDB:cyc_04524"/>
<feature type="compositionally biased region" description="Acidic residues" evidence="1">
    <location>
        <begin position="1244"/>
        <end position="1257"/>
    </location>
</feature>
<dbReference type="VEuPathDB" id="ToxoDB:LOC34621048"/>
<dbReference type="PANTHER" id="PTHR13491">
    <property type="entry name" value="ZCCHC10 PROTEIN"/>
    <property type="match status" value="1"/>
</dbReference>
<feature type="region of interest" description="Disordered" evidence="1">
    <location>
        <begin position="241"/>
        <end position="286"/>
    </location>
</feature>
<sequence length="1308" mass="142580">MNQGCASPLPRRLLDAPLLAASLQSFACRSRSRMDFVDGSGCTGDPARAVHIQNAKLKAPPTALLRGGDGVRLRLLLFSLSYLCCTFLFSASFCQGEFLQAASREQGLRHHQFDADSSTSDARVAREQPKHDLAQSLGLLKSEEGLSMEEGTESAGKNNWHHSPEAYADVLEKLDRITRHEDAGNQWINIKLDPVSAYHEDRAPGNTWITDGVNDGVPGSGISMHGDTFAMSALQISSVEAQENGATSKTAALENSASTPAEKSHKGSADLSAEDSSSHATSGPVDFVTMPGGTAFSKAVREFQVIEENNELDSESFVTVVYNFPLQTMESRQIAFIVVALPPQYTAREDGPLCHSLDSSMPPLKCSTRSAYMRNRPGSLSTFVTLSSSQSGRSLPLGRHSFRLAVRTPSEALSIENPSNWWFSTFRFTGGHAITKHWENRKLISKRDCIWGEWRQETPCSTTCGGGFEVWTRTLFSGESEEACGGALMKRRCQVEECSLNCQLSEWETMADCTKSCGATNEDAFKIRIRKVLVHKRGWGQACAEMHPWDPELGVGWSEKMQAVVSISPCDDKFKEHCPAVLGCRVEESNTRTIPDVFPWGACPFPCGGFGRITSIVQVANGIPRWIGEQHFPESFQIPCRADTEPLVTTRSCNTDACEDCSVYIENPIFGRATRAWFFFLPTAEADHMEITAPRGVGIVDDTFASTSSSPPGTRPPFKVSALSSVLPPAAHLAKALPELTPEAEVLTDAEELGTCARMATSFGAIASCAVSRSRHYSGSQAAHLHLASLIEPSIAATGTPGEKSKKARPQWFALPVLLGKREEMEDAGNFYLWLTRSKYPNDPEVFKCHLRTKLALPKRCKFAYTPKNPEDCKRCTSESTPSIETWRRFLPSANGGSCEIPHALRHPRETLVQTSCVKSCSQLRSRNTTAPSEAKTEERHAHASPHAETHAETHTGESLNMPSSLRRLSRRELQSLLLRKKKEAAAQKTSSSGRKADVEEGAFSAVLLPVDDVSMPLLGGARLYLRDAQEAAEQLTEVASQNEPESASKKAADGSSTRNTQPASTADLEKRESGKETAAQGGTVPATQAASGDSSAAGAEQQNAAERTGAGVEAHAASAAATSSAAAARRAEEEGKAEGSAPAAAPGEEEPRKFVEGLGSKEPDAKKDEKSALPSQEIGEHNKEGAEEKGGDSRSQKEEGSREEGKEESSDKKEREESSEKEQKEESSEKEEKQERSEKEEKEESSEKEEKEESSEKEEKQESSEKEEKEESSEKEKKQESSDKEEKEEGSEKEEEEDTSSQNEAES</sequence>
<proteinExistence type="predicted"/>
<dbReference type="InParanoid" id="A0A1D3D9A7"/>
<feature type="compositionally biased region" description="Acidic residues" evidence="1">
    <location>
        <begin position="1289"/>
        <end position="1308"/>
    </location>
</feature>
<dbReference type="InterPro" id="IPR036383">
    <property type="entry name" value="TSP1_rpt_sf"/>
</dbReference>
<dbReference type="InterPro" id="IPR039715">
    <property type="entry name" value="ZCCHC10"/>
</dbReference>
<gene>
    <name evidence="2" type="ORF">cyc_04524</name>
</gene>
<dbReference type="PANTHER" id="PTHR13491:SF0">
    <property type="entry name" value="ZINC FINGER CCHC DOMAIN-CONTAINING PROTEIN 10"/>
    <property type="match status" value="1"/>
</dbReference>
<evidence type="ECO:0000313" key="2">
    <source>
        <dbReference type="EMBL" id="OEH80018.1"/>
    </source>
</evidence>
<organism evidence="2 3">
    <name type="scientific">Cyclospora cayetanensis</name>
    <dbReference type="NCBI Taxonomy" id="88456"/>
    <lineage>
        <taxon>Eukaryota</taxon>
        <taxon>Sar</taxon>
        <taxon>Alveolata</taxon>
        <taxon>Apicomplexa</taxon>
        <taxon>Conoidasida</taxon>
        <taxon>Coccidia</taxon>
        <taxon>Eucoccidiorida</taxon>
        <taxon>Eimeriorina</taxon>
        <taxon>Eimeriidae</taxon>
        <taxon>Cyclospora</taxon>
    </lineage>
</organism>
<reference evidence="2 3" key="1">
    <citation type="journal article" date="2016" name="BMC Genomics">
        <title>Comparative genomics reveals Cyclospora cayetanensis possesses coccidia-like metabolism and invasion components but unique surface antigens.</title>
        <authorList>
            <person name="Liu S."/>
            <person name="Wang L."/>
            <person name="Zheng H."/>
            <person name="Xu Z."/>
            <person name="Roellig D.M."/>
            <person name="Li N."/>
            <person name="Frace M.A."/>
            <person name="Tang K."/>
            <person name="Arrowood M.J."/>
            <person name="Moss D.M."/>
            <person name="Zhang L."/>
            <person name="Feng Y."/>
            <person name="Xiao L."/>
        </authorList>
    </citation>
    <scope>NUCLEOTIDE SEQUENCE [LARGE SCALE GENOMIC DNA]</scope>
    <source>
        <strain evidence="2 3">CHN_HEN01</strain>
    </source>
</reference>
<dbReference type="Proteomes" id="UP000095192">
    <property type="component" value="Unassembled WGS sequence"/>
</dbReference>
<dbReference type="Gene3D" id="2.20.100.10">
    <property type="entry name" value="Thrombospondin type-1 (TSP1) repeat"/>
    <property type="match status" value="1"/>
</dbReference>
<feature type="region of interest" description="Disordered" evidence="1">
    <location>
        <begin position="110"/>
        <end position="136"/>
    </location>
</feature>
<keyword evidence="3" id="KW-1185">Reference proteome</keyword>
<dbReference type="PROSITE" id="PS50092">
    <property type="entry name" value="TSP1"/>
    <property type="match status" value="2"/>
</dbReference>
<accession>A0A1D3D9A7</accession>
<feature type="compositionally biased region" description="Basic and acidic residues" evidence="1">
    <location>
        <begin position="1258"/>
        <end position="1288"/>
    </location>
</feature>
<dbReference type="EMBL" id="JROU02000210">
    <property type="protein sequence ID" value="OEH80018.1"/>
    <property type="molecule type" value="Genomic_DNA"/>
</dbReference>
<feature type="compositionally biased region" description="Low complexity" evidence="1">
    <location>
        <begin position="1090"/>
        <end position="1100"/>
    </location>
</feature>
<evidence type="ECO:0000256" key="1">
    <source>
        <dbReference type="SAM" id="MobiDB-lite"/>
    </source>
</evidence>
<feature type="compositionally biased region" description="Low complexity" evidence="1">
    <location>
        <begin position="1110"/>
        <end position="1129"/>
    </location>
</feature>